<dbReference type="InterPro" id="IPR036812">
    <property type="entry name" value="NAD(P)_OxRdtase_dom_sf"/>
</dbReference>
<organism evidence="9 10">
    <name type="scientific">Nasonia vitripennis</name>
    <name type="common">Parasitic wasp</name>
    <dbReference type="NCBI Taxonomy" id="7425"/>
    <lineage>
        <taxon>Eukaryota</taxon>
        <taxon>Metazoa</taxon>
        <taxon>Ecdysozoa</taxon>
        <taxon>Arthropoda</taxon>
        <taxon>Hexapoda</taxon>
        <taxon>Insecta</taxon>
        <taxon>Pterygota</taxon>
        <taxon>Neoptera</taxon>
        <taxon>Endopterygota</taxon>
        <taxon>Hymenoptera</taxon>
        <taxon>Apocrita</taxon>
        <taxon>Proctotrupomorpha</taxon>
        <taxon>Chalcidoidea</taxon>
        <taxon>Pteromalidae</taxon>
        <taxon>Pteromalinae</taxon>
        <taxon>Nasonia</taxon>
    </lineage>
</organism>
<dbReference type="SUPFAM" id="SSF51430">
    <property type="entry name" value="NAD(P)-linked oxidoreductase"/>
    <property type="match status" value="1"/>
</dbReference>
<comment type="similarity">
    <text evidence="1">Belongs to the aldo/keto reductase family.</text>
</comment>
<dbReference type="InterPro" id="IPR023210">
    <property type="entry name" value="NADP_OxRdtase_dom"/>
</dbReference>
<dbReference type="OrthoDB" id="416253at2759"/>
<feature type="site" description="Lowers pKa of active site Tyr" evidence="6">
    <location>
        <position position="98"/>
    </location>
</feature>
<proteinExistence type="inferred from homology"/>
<keyword evidence="2" id="KW-0521">NADP</keyword>
<dbReference type="Gene3D" id="3.20.20.100">
    <property type="entry name" value="NADP-dependent oxidoreductase domain"/>
    <property type="match status" value="1"/>
</dbReference>
<feature type="active site" description="Proton donor" evidence="4">
    <location>
        <position position="70"/>
    </location>
</feature>
<evidence type="ECO:0000313" key="10">
    <source>
        <dbReference type="Proteomes" id="UP000002358"/>
    </source>
</evidence>
<dbReference type="GO" id="GO:0016491">
    <property type="term" value="F:oxidoreductase activity"/>
    <property type="evidence" value="ECO:0007669"/>
    <property type="project" value="UniProtKB-KW"/>
</dbReference>
<evidence type="ECO:0000256" key="1">
    <source>
        <dbReference type="ARBA" id="ARBA00007905"/>
    </source>
</evidence>
<feature type="signal peptide" evidence="7">
    <location>
        <begin position="1"/>
        <end position="22"/>
    </location>
</feature>
<dbReference type="PRINTS" id="PR00069">
    <property type="entry name" value="ALDKETRDTASE"/>
</dbReference>
<dbReference type="SMR" id="A0A7M7G3Z9"/>
<dbReference type="PROSITE" id="PS00063">
    <property type="entry name" value="ALDOKETO_REDUCTASE_3"/>
    <property type="match status" value="1"/>
</dbReference>
<name>A0A7M7G3Z9_NASVI</name>
<dbReference type="InParanoid" id="A0A7M7G3Z9"/>
<sequence length="345" mass="38807">MRAFLGIVCLVVLAVVLPGAQAVEKLKLSSGHEIPAVGLGTSTIKLDEMDNAISSALENGYRHIDTAFSYDNEAAIGKILKKWFDKGGKREDIFITSKLPSQGNRPQSVETYLKRSLKDLGLDYVDMYLIHTPFAVKEGENLSSKQDKDGNDLFDDVDHKALWKAMERQVKEGRAKSIGLSNFNQSQVLNIYNNAEIKPSNLQVETHAYLQQKQLRKFCKEHNIVMTAYAPLGSHNARLNLHRGTPKELPALVELPLIKSLAAKYNKSPGQILLRHTIQEGLVAIPKSSNAQRQKSNIDIFDFKLTDEEMKKIDALDKGEKGRVFDFLAFYKDLDKNPEYPWHGQ</sequence>
<evidence type="ECO:0000256" key="3">
    <source>
        <dbReference type="ARBA" id="ARBA00023002"/>
    </source>
</evidence>
<dbReference type="GeneID" id="100113789"/>
<dbReference type="InterPro" id="IPR018170">
    <property type="entry name" value="Aldo/ket_reductase_CS"/>
</dbReference>
<evidence type="ECO:0000256" key="2">
    <source>
        <dbReference type="ARBA" id="ARBA00022857"/>
    </source>
</evidence>
<feature type="domain" description="NADP-dependent oxidoreductase" evidence="8">
    <location>
        <begin position="39"/>
        <end position="317"/>
    </location>
</feature>
<dbReference type="PROSITE" id="PS00798">
    <property type="entry name" value="ALDOKETO_REDUCTASE_1"/>
    <property type="match status" value="1"/>
</dbReference>
<dbReference type="Proteomes" id="UP000002358">
    <property type="component" value="Chromosome 4"/>
</dbReference>
<keyword evidence="3" id="KW-0560">Oxidoreductase</keyword>
<keyword evidence="10" id="KW-1185">Reference proteome</keyword>
<dbReference type="FunFam" id="3.20.20.100:FF:000006">
    <property type="entry name" value="Aldo-keto reductase family 1 member A1"/>
    <property type="match status" value="1"/>
</dbReference>
<protein>
    <recommendedName>
        <fullName evidence="8">NADP-dependent oxidoreductase domain-containing protein</fullName>
    </recommendedName>
</protein>
<keyword evidence="7" id="KW-0732">Signal</keyword>
<dbReference type="PANTHER" id="PTHR11732">
    <property type="entry name" value="ALDO/KETO REDUCTASE"/>
    <property type="match status" value="1"/>
</dbReference>
<evidence type="ECO:0000259" key="8">
    <source>
        <dbReference type="Pfam" id="PF00248"/>
    </source>
</evidence>
<feature type="chain" id="PRO_5029850416" description="NADP-dependent oxidoreductase domain-containing protein" evidence="7">
    <location>
        <begin position="23"/>
        <end position="345"/>
    </location>
</feature>
<feature type="binding site" evidence="5">
    <location>
        <position position="131"/>
    </location>
    <ligand>
        <name>substrate</name>
    </ligand>
</feature>
<evidence type="ECO:0000256" key="5">
    <source>
        <dbReference type="PIRSR" id="PIRSR000097-2"/>
    </source>
</evidence>
<dbReference type="EnsemblMetazoa" id="XM_001602390">
    <property type="protein sequence ID" value="XP_001602440"/>
    <property type="gene ID" value="LOC100113789"/>
</dbReference>
<dbReference type="PROSITE" id="PS00062">
    <property type="entry name" value="ALDOKETO_REDUCTASE_2"/>
    <property type="match status" value="1"/>
</dbReference>
<dbReference type="KEGG" id="nvi:100113789"/>
<evidence type="ECO:0000256" key="4">
    <source>
        <dbReference type="PIRSR" id="PIRSR000097-1"/>
    </source>
</evidence>
<dbReference type="AlphaFoldDB" id="A0A7M7G3Z9"/>
<dbReference type="RefSeq" id="XP_001602440.2">
    <property type="nucleotide sequence ID" value="XM_001602390.5"/>
</dbReference>
<evidence type="ECO:0000313" key="9">
    <source>
        <dbReference type="EnsemblMetazoa" id="XP_001602440"/>
    </source>
</evidence>
<dbReference type="PIRSF" id="PIRSF000097">
    <property type="entry name" value="AKR"/>
    <property type="match status" value="1"/>
</dbReference>
<evidence type="ECO:0000256" key="6">
    <source>
        <dbReference type="PIRSR" id="PIRSR000097-3"/>
    </source>
</evidence>
<evidence type="ECO:0000256" key="7">
    <source>
        <dbReference type="SAM" id="SignalP"/>
    </source>
</evidence>
<dbReference type="InterPro" id="IPR020471">
    <property type="entry name" value="AKR"/>
</dbReference>
<dbReference type="Pfam" id="PF00248">
    <property type="entry name" value="Aldo_ket_red"/>
    <property type="match status" value="1"/>
</dbReference>
<accession>A0A7M7G3Z9</accession>
<reference evidence="9" key="1">
    <citation type="submission" date="2021-01" db="UniProtKB">
        <authorList>
            <consortium name="EnsemblMetazoa"/>
        </authorList>
    </citation>
    <scope>IDENTIFICATION</scope>
</reference>